<comment type="caution">
    <text evidence="2">The sequence shown here is derived from an EMBL/GenBank/DDBJ whole genome shotgun (WGS) entry which is preliminary data.</text>
</comment>
<proteinExistence type="predicted"/>
<sequence>MEEYLPMGQSTKTLTALRKSGKQSAGVAPEDAKRRGEEGEEGTFAIALLREEIEEDVFAMTGARPSRTGLQRTK</sequence>
<protein>
    <submittedName>
        <fullName evidence="2">Uncharacterized protein</fullName>
    </submittedName>
</protein>
<feature type="region of interest" description="Disordered" evidence="1">
    <location>
        <begin position="1"/>
        <end position="40"/>
    </location>
</feature>
<reference evidence="2" key="1">
    <citation type="submission" date="2022-12" db="EMBL/GenBank/DDBJ databases">
        <title>Draft genome assemblies for two species of Escallonia (Escalloniales).</title>
        <authorList>
            <person name="Chanderbali A."/>
            <person name="Dervinis C."/>
            <person name="Anghel I."/>
            <person name="Soltis D."/>
            <person name="Soltis P."/>
            <person name="Zapata F."/>
        </authorList>
    </citation>
    <scope>NUCLEOTIDE SEQUENCE</scope>
    <source>
        <strain evidence="2">UCBG92.1500</strain>
        <tissue evidence="2">Leaf</tissue>
    </source>
</reference>
<dbReference type="EMBL" id="JAVXUO010000925">
    <property type="protein sequence ID" value="KAK2987901.1"/>
    <property type="molecule type" value="Genomic_DNA"/>
</dbReference>
<evidence type="ECO:0000256" key="1">
    <source>
        <dbReference type="SAM" id="MobiDB-lite"/>
    </source>
</evidence>
<dbReference type="AlphaFoldDB" id="A0AA88UMU6"/>
<gene>
    <name evidence="2" type="ORF">RJ640_003168</name>
</gene>
<evidence type="ECO:0000313" key="3">
    <source>
        <dbReference type="Proteomes" id="UP001187471"/>
    </source>
</evidence>
<dbReference type="Pfam" id="PF07797">
    <property type="entry name" value="DUF1639"/>
    <property type="match status" value="1"/>
</dbReference>
<dbReference type="InterPro" id="IPR012438">
    <property type="entry name" value="DUF1639"/>
</dbReference>
<accession>A0AA88UMU6</accession>
<evidence type="ECO:0000313" key="2">
    <source>
        <dbReference type="EMBL" id="KAK2987901.1"/>
    </source>
</evidence>
<organism evidence="2 3">
    <name type="scientific">Escallonia rubra</name>
    <dbReference type="NCBI Taxonomy" id="112253"/>
    <lineage>
        <taxon>Eukaryota</taxon>
        <taxon>Viridiplantae</taxon>
        <taxon>Streptophyta</taxon>
        <taxon>Embryophyta</taxon>
        <taxon>Tracheophyta</taxon>
        <taxon>Spermatophyta</taxon>
        <taxon>Magnoliopsida</taxon>
        <taxon>eudicotyledons</taxon>
        <taxon>Gunneridae</taxon>
        <taxon>Pentapetalae</taxon>
        <taxon>asterids</taxon>
        <taxon>campanulids</taxon>
        <taxon>Escalloniales</taxon>
        <taxon>Escalloniaceae</taxon>
        <taxon>Escallonia</taxon>
    </lineage>
</organism>
<name>A0AA88UMU6_9ASTE</name>
<keyword evidence="3" id="KW-1185">Reference proteome</keyword>
<dbReference type="Proteomes" id="UP001187471">
    <property type="component" value="Unassembled WGS sequence"/>
</dbReference>